<dbReference type="FunFam" id="1.10.510.10:FF:000571">
    <property type="entry name" value="Maternal embryonic leucine zipper kinase"/>
    <property type="match status" value="1"/>
</dbReference>
<keyword evidence="6" id="KW-0067">ATP-binding</keyword>
<keyword evidence="5" id="KW-0418">Kinase</keyword>
<evidence type="ECO:0000256" key="1">
    <source>
        <dbReference type="ARBA" id="ARBA00012513"/>
    </source>
</evidence>
<dbReference type="InterPro" id="IPR000719">
    <property type="entry name" value="Prot_kinase_dom"/>
</dbReference>
<comment type="caution">
    <text evidence="10">The sequence shown here is derived from an EMBL/GenBank/DDBJ whole genome shotgun (WGS) entry which is preliminary data.</text>
</comment>
<dbReference type="PANTHER" id="PTHR24346">
    <property type="entry name" value="MAP/MICROTUBULE AFFINITY-REGULATING KINASE"/>
    <property type="match status" value="1"/>
</dbReference>
<dbReference type="SUPFAM" id="SSF56112">
    <property type="entry name" value="Protein kinase-like (PK-like)"/>
    <property type="match status" value="1"/>
</dbReference>
<evidence type="ECO:0000256" key="7">
    <source>
        <dbReference type="ARBA" id="ARBA00047899"/>
    </source>
</evidence>
<comment type="catalytic activity">
    <reaction evidence="8">
        <text>L-seryl-[protein] + ATP = O-phospho-L-seryl-[protein] + ADP + H(+)</text>
        <dbReference type="Rhea" id="RHEA:17989"/>
        <dbReference type="Rhea" id="RHEA-COMP:9863"/>
        <dbReference type="Rhea" id="RHEA-COMP:11604"/>
        <dbReference type="ChEBI" id="CHEBI:15378"/>
        <dbReference type="ChEBI" id="CHEBI:29999"/>
        <dbReference type="ChEBI" id="CHEBI:30616"/>
        <dbReference type="ChEBI" id="CHEBI:83421"/>
        <dbReference type="ChEBI" id="CHEBI:456216"/>
        <dbReference type="EC" id="2.7.11.1"/>
    </reaction>
</comment>
<dbReference type="GO" id="GO:0005737">
    <property type="term" value="C:cytoplasm"/>
    <property type="evidence" value="ECO:0007669"/>
    <property type="project" value="TreeGrafter"/>
</dbReference>
<keyword evidence="11" id="KW-1185">Reference proteome</keyword>
<dbReference type="GO" id="GO:0005524">
    <property type="term" value="F:ATP binding"/>
    <property type="evidence" value="ECO:0007669"/>
    <property type="project" value="UniProtKB-KW"/>
</dbReference>
<evidence type="ECO:0000313" key="10">
    <source>
        <dbReference type="EMBL" id="KAJ8956357.1"/>
    </source>
</evidence>
<gene>
    <name evidence="10" type="ORF">NQ318_015095</name>
</gene>
<dbReference type="InterPro" id="IPR011009">
    <property type="entry name" value="Kinase-like_dom_sf"/>
</dbReference>
<evidence type="ECO:0000256" key="5">
    <source>
        <dbReference type="ARBA" id="ARBA00022777"/>
    </source>
</evidence>
<accession>A0AAV8YYS5</accession>
<evidence type="ECO:0000256" key="6">
    <source>
        <dbReference type="ARBA" id="ARBA00022840"/>
    </source>
</evidence>
<dbReference type="EMBL" id="JAPWTK010000031">
    <property type="protein sequence ID" value="KAJ8956357.1"/>
    <property type="molecule type" value="Genomic_DNA"/>
</dbReference>
<proteinExistence type="predicted"/>
<dbReference type="PROSITE" id="PS50011">
    <property type="entry name" value="PROTEIN_KINASE_DOM"/>
    <property type="match status" value="1"/>
</dbReference>
<dbReference type="AlphaFoldDB" id="A0AAV8YYS5"/>
<evidence type="ECO:0000256" key="2">
    <source>
        <dbReference type="ARBA" id="ARBA00022527"/>
    </source>
</evidence>
<keyword evidence="4" id="KW-0547">Nucleotide-binding</keyword>
<dbReference type="Gene3D" id="1.10.510.10">
    <property type="entry name" value="Transferase(Phosphotransferase) domain 1"/>
    <property type="match status" value="1"/>
</dbReference>
<dbReference type="EC" id="2.7.11.1" evidence="1"/>
<dbReference type="PANTHER" id="PTHR24346:SF42">
    <property type="entry name" value="SERINE_THREONINE-PROTEIN KINASE SIK3"/>
    <property type="match status" value="1"/>
</dbReference>
<name>A0AAV8YYS5_9CUCU</name>
<evidence type="ECO:0000259" key="9">
    <source>
        <dbReference type="PROSITE" id="PS50011"/>
    </source>
</evidence>
<dbReference type="SMART" id="SM00220">
    <property type="entry name" value="S_TKc"/>
    <property type="match status" value="1"/>
</dbReference>
<evidence type="ECO:0000256" key="8">
    <source>
        <dbReference type="ARBA" id="ARBA00048679"/>
    </source>
</evidence>
<keyword evidence="2" id="KW-0723">Serine/threonine-protein kinase</keyword>
<dbReference type="FunFam" id="3.30.200.20:FF:000003">
    <property type="entry name" value="Non-specific serine/threonine protein kinase"/>
    <property type="match status" value="1"/>
</dbReference>
<dbReference type="InterPro" id="IPR008271">
    <property type="entry name" value="Ser/Thr_kinase_AS"/>
</dbReference>
<reference evidence="10" key="1">
    <citation type="journal article" date="2023" name="Insect Mol. Biol.">
        <title>Genome sequencing provides insights into the evolution of gene families encoding plant cell wall-degrading enzymes in longhorned beetles.</title>
        <authorList>
            <person name="Shin N.R."/>
            <person name="Okamura Y."/>
            <person name="Kirsch R."/>
            <person name="Pauchet Y."/>
        </authorList>
    </citation>
    <scope>NUCLEOTIDE SEQUENCE</scope>
    <source>
        <strain evidence="10">AMC_N1</strain>
    </source>
</reference>
<evidence type="ECO:0000256" key="4">
    <source>
        <dbReference type="ARBA" id="ARBA00022741"/>
    </source>
</evidence>
<dbReference type="Proteomes" id="UP001162162">
    <property type="component" value="Unassembled WGS sequence"/>
</dbReference>
<dbReference type="GO" id="GO:0035556">
    <property type="term" value="P:intracellular signal transduction"/>
    <property type="evidence" value="ECO:0007669"/>
    <property type="project" value="TreeGrafter"/>
</dbReference>
<dbReference type="Pfam" id="PF00069">
    <property type="entry name" value="Pkinase"/>
    <property type="match status" value="1"/>
</dbReference>
<sequence>MSAKTFPVEKLVRVGYYELEKTIGKGNFAVVKLATHIVTRTKVEQLDINISDVKMHVAIKIIDKTVLDEENLTKIFRETAILKKLRHPHITRLYQLMETNQTIYMVTEYASKGEIFDHLVAKGRMFEPEAKRVFSQIVSAVSYCHSQGVVHRDLKAENLLLDNNLNIKLADFGFSNQFTEGCKLSTFCGSPPYAAPELFQGLNYDGPKADIWSPRVYHGLGLKQTVATPVVE</sequence>
<organism evidence="10 11">
    <name type="scientific">Aromia moschata</name>
    <dbReference type="NCBI Taxonomy" id="1265417"/>
    <lineage>
        <taxon>Eukaryota</taxon>
        <taxon>Metazoa</taxon>
        <taxon>Ecdysozoa</taxon>
        <taxon>Arthropoda</taxon>
        <taxon>Hexapoda</taxon>
        <taxon>Insecta</taxon>
        <taxon>Pterygota</taxon>
        <taxon>Neoptera</taxon>
        <taxon>Endopterygota</taxon>
        <taxon>Coleoptera</taxon>
        <taxon>Polyphaga</taxon>
        <taxon>Cucujiformia</taxon>
        <taxon>Chrysomeloidea</taxon>
        <taxon>Cerambycidae</taxon>
        <taxon>Cerambycinae</taxon>
        <taxon>Callichromatini</taxon>
        <taxon>Aromia</taxon>
    </lineage>
</organism>
<evidence type="ECO:0000313" key="11">
    <source>
        <dbReference type="Proteomes" id="UP001162162"/>
    </source>
</evidence>
<dbReference type="PROSITE" id="PS00108">
    <property type="entry name" value="PROTEIN_KINASE_ST"/>
    <property type="match status" value="1"/>
</dbReference>
<evidence type="ECO:0000256" key="3">
    <source>
        <dbReference type="ARBA" id="ARBA00022679"/>
    </source>
</evidence>
<protein>
    <recommendedName>
        <fullName evidence="1">non-specific serine/threonine protein kinase</fullName>
        <ecNumber evidence="1">2.7.11.1</ecNumber>
    </recommendedName>
</protein>
<dbReference type="GO" id="GO:0050321">
    <property type="term" value="F:tau-protein kinase activity"/>
    <property type="evidence" value="ECO:0007669"/>
    <property type="project" value="TreeGrafter"/>
</dbReference>
<keyword evidence="3" id="KW-0808">Transferase</keyword>
<dbReference type="GO" id="GO:0000226">
    <property type="term" value="P:microtubule cytoskeleton organization"/>
    <property type="evidence" value="ECO:0007669"/>
    <property type="project" value="TreeGrafter"/>
</dbReference>
<comment type="catalytic activity">
    <reaction evidence="7">
        <text>L-threonyl-[protein] + ATP = O-phospho-L-threonyl-[protein] + ADP + H(+)</text>
        <dbReference type="Rhea" id="RHEA:46608"/>
        <dbReference type="Rhea" id="RHEA-COMP:11060"/>
        <dbReference type="Rhea" id="RHEA-COMP:11605"/>
        <dbReference type="ChEBI" id="CHEBI:15378"/>
        <dbReference type="ChEBI" id="CHEBI:30013"/>
        <dbReference type="ChEBI" id="CHEBI:30616"/>
        <dbReference type="ChEBI" id="CHEBI:61977"/>
        <dbReference type="ChEBI" id="CHEBI:456216"/>
        <dbReference type="EC" id="2.7.11.1"/>
    </reaction>
</comment>
<feature type="domain" description="Protein kinase" evidence="9">
    <location>
        <begin position="17"/>
        <end position="232"/>
    </location>
</feature>